<comment type="caution">
    <text evidence="3">Lacks conserved residue(s) required for the propagation of feature annotation.</text>
</comment>
<organism evidence="5 6">
    <name type="scientific">Reticulomyxa filosa</name>
    <dbReference type="NCBI Taxonomy" id="46433"/>
    <lineage>
        <taxon>Eukaryota</taxon>
        <taxon>Sar</taxon>
        <taxon>Rhizaria</taxon>
        <taxon>Retaria</taxon>
        <taxon>Foraminifera</taxon>
        <taxon>Monothalamids</taxon>
        <taxon>Reticulomyxidae</taxon>
        <taxon>Reticulomyxa</taxon>
    </lineage>
</organism>
<dbReference type="InterPro" id="IPR036961">
    <property type="entry name" value="Kinesin_motor_dom_sf"/>
</dbReference>
<dbReference type="Proteomes" id="UP000023152">
    <property type="component" value="Unassembled WGS sequence"/>
</dbReference>
<keyword evidence="1" id="KW-0547">Nucleotide-binding</keyword>
<feature type="non-terminal residue" evidence="5">
    <location>
        <position position="1"/>
    </location>
</feature>
<evidence type="ECO:0000259" key="4">
    <source>
        <dbReference type="PROSITE" id="PS50067"/>
    </source>
</evidence>
<protein>
    <recommendedName>
        <fullName evidence="4">Kinesin motor domain-containing protein</fullName>
    </recommendedName>
</protein>
<accession>X6LJF4</accession>
<dbReference type="Pfam" id="PF00225">
    <property type="entry name" value="Kinesin"/>
    <property type="match status" value="1"/>
</dbReference>
<comment type="caution">
    <text evidence="5">The sequence shown here is derived from an EMBL/GenBank/DDBJ whole genome shotgun (WGS) entry which is preliminary data.</text>
</comment>
<dbReference type="PROSITE" id="PS00411">
    <property type="entry name" value="KINESIN_MOTOR_1"/>
    <property type="match status" value="1"/>
</dbReference>
<dbReference type="PRINTS" id="PR00380">
    <property type="entry name" value="KINESINHEAVY"/>
</dbReference>
<dbReference type="AlphaFoldDB" id="X6LJF4"/>
<dbReference type="GO" id="GO:0016887">
    <property type="term" value="F:ATP hydrolysis activity"/>
    <property type="evidence" value="ECO:0007669"/>
    <property type="project" value="TreeGrafter"/>
</dbReference>
<dbReference type="GO" id="GO:0005871">
    <property type="term" value="C:kinesin complex"/>
    <property type="evidence" value="ECO:0007669"/>
    <property type="project" value="TreeGrafter"/>
</dbReference>
<comment type="similarity">
    <text evidence="3">Belongs to the TRAFAC class myosin-kinesin ATPase superfamily. Kinesin family.</text>
</comment>
<dbReference type="Gene3D" id="3.40.850.10">
    <property type="entry name" value="Kinesin motor domain"/>
    <property type="match status" value="1"/>
</dbReference>
<name>X6LJF4_RETFI</name>
<dbReference type="InterPro" id="IPR001752">
    <property type="entry name" value="Kinesin_motor_dom"/>
</dbReference>
<dbReference type="SUPFAM" id="SSF52540">
    <property type="entry name" value="P-loop containing nucleoside triphosphate hydrolases"/>
    <property type="match status" value="1"/>
</dbReference>
<evidence type="ECO:0000256" key="2">
    <source>
        <dbReference type="ARBA" id="ARBA00022840"/>
    </source>
</evidence>
<dbReference type="InterPro" id="IPR027417">
    <property type="entry name" value="P-loop_NTPase"/>
</dbReference>
<dbReference type="EMBL" id="ASPP01038197">
    <property type="protein sequence ID" value="ETO01481.1"/>
    <property type="molecule type" value="Genomic_DNA"/>
</dbReference>
<dbReference type="OrthoDB" id="3176171at2759"/>
<dbReference type="GO" id="GO:0005524">
    <property type="term" value="F:ATP binding"/>
    <property type="evidence" value="ECO:0007669"/>
    <property type="project" value="UniProtKB-KW"/>
</dbReference>
<dbReference type="InterPro" id="IPR027640">
    <property type="entry name" value="Kinesin-like_fam"/>
</dbReference>
<dbReference type="GO" id="GO:0008017">
    <property type="term" value="F:microtubule binding"/>
    <property type="evidence" value="ECO:0007669"/>
    <property type="project" value="InterPro"/>
</dbReference>
<feature type="domain" description="Kinesin motor" evidence="4">
    <location>
        <begin position="1"/>
        <end position="154"/>
    </location>
</feature>
<evidence type="ECO:0000313" key="6">
    <source>
        <dbReference type="Proteomes" id="UP000023152"/>
    </source>
</evidence>
<evidence type="ECO:0000256" key="3">
    <source>
        <dbReference type="PROSITE-ProRule" id="PRU00283"/>
    </source>
</evidence>
<dbReference type="GO" id="GO:0005874">
    <property type="term" value="C:microtubule"/>
    <property type="evidence" value="ECO:0007669"/>
    <property type="project" value="TreeGrafter"/>
</dbReference>
<dbReference type="InterPro" id="IPR019821">
    <property type="entry name" value="Kinesin_motor_CS"/>
</dbReference>
<dbReference type="GO" id="GO:0003777">
    <property type="term" value="F:microtubule motor activity"/>
    <property type="evidence" value="ECO:0007669"/>
    <property type="project" value="InterPro"/>
</dbReference>
<evidence type="ECO:0000313" key="5">
    <source>
        <dbReference type="EMBL" id="ETO01481.1"/>
    </source>
</evidence>
<sequence length="154" mass="17592">KYELSLTFLEIYNKKLKDLLQFDNVAPKQLRIQQSSQFIMDDLLTLIELGQSKSVAGSTTMNENSSHSHNCEDTVGFSEQVSTLYLINLAGSERAGVTNAANDELSNKRLKYQFIIDFFGNELFCNDKKKKIKYLNKQNYIVNKLLQDNLGVIQ</sequence>
<gene>
    <name evidence="5" type="ORF">RFI_35959</name>
</gene>
<dbReference type="GO" id="GO:0007018">
    <property type="term" value="P:microtubule-based movement"/>
    <property type="evidence" value="ECO:0007669"/>
    <property type="project" value="InterPro"/>
</dbReference>
<dbReference type="PANTHER" id="PTHR24115">
    <property type="entry name" value="KINESIN-RELATED"/>
    <property type="match status" value="1"/>
</dbReference>
<keyword evidence="6" id="KW-1185">Reference proteome</keyword>
<evidence type="ECO:0000256" key="1">
    <source>
        <dbReference type="ARBA" id="ARBA00022741"/>
    </source>
</evidence>
<reference evidence="5 6" key="1">
    <citation type="journal article" date="2013" name="Curr. Biol.">
        <title>The Genome of the Foraminiferan Reticulomyxa filosa.</title>
        <authorList>
            <person name="Glockner G."/>
            <person name="Hulsmann N."/>
            <person name="Schleicher M."/>
            <person name="Noegel A.A."/>
            <person name="Eichinger L."/>
            <person name="Gallinger C."/>
            <person name="Pawlowski J."/>
            <person name="Sierra R."/>
            <person name="Euteneuer U."/>
            <person name="Pillet L."/>
            <person name="Moustafa A."/>
            <person name="Platzer M."/>
            <person name="Groth M."/>
            <person name="Szafranski K."/>
            <person name="Schliwa M."/>
        </authorList>
    </citation>
    <scope>NUCLEOTIDE SEQUENCE [LARGE SCALE GENOMIC DNA]</scope>
</reference>
<dbReference type="PROSITE" id="PS50067">
    <property type="entry name" value="KINESIN_MOTOR_2"/>
    <property type="match status" value="1"/>
</dbReference>
<proteinExistence type="inferred from homology"/>
<keyword evidence="2" id="KW-0067">ATP-binding</keyword>